<dbReference type="EMBL" id="FOBN01000025">
    <property type="protein sequence ID" value="SEM57112.1"/>
    <property type="molecule type" value="Genomic_DNA"/>
</dbReference>
<reference evidence="11" key="2">
    <citation type="submission" date="2016-10" db="EMBL/GenBank/DDBJ databases">
        <authorList>
            <person name="Varghese N."/>
            <person name="Submissions S."/>
        </authorList>
    </citation>
    <scope>NUCLEOTIDE SEQUENCE [LARGE SCALE GENOMIC DNA]</scope>
    <source>
        <strain evidence="11">DSM 24204</strain>
    </source>
</reference>
<dbReference type="EC" id="2.1.1.37" evidence="8"/>
<dbReference type="PRINTS" id="PR00105">
    <property type="entry name" value="C5METTRFRASE"/>
</dbReference>
<dbReference type="NCBIfam" id="TIGR00675">
    <property type="entry name" value="dcm"/>
    <property type="match status" value="1"/>
</dbReference>
<evidence type="ECO:0000256" key="2">
    <source>
        <dbReference type="ARBA" id="ARBA00022679"/>
    </source>
</evidence>
<dbReference type="GeneID" id="83543731"/>
<dbReference type="PROSITE" id="PS51679">
    <property type="entry name" value="SAM_MT_C5"/>
    <property type="match status" value="1"/>
</dbReference>
<dbReference type="InterPro" id="IPR031303">
    <property type="entry name" value="C5_meth_CS"/>
</dbReference>
<dbReference type="InterPro" id="IPR050390">
    <property type="entry name" value="C5-Methyltransferase"/>
</dbReference>
<comment type="catalytic activity">
    <reaction evidence="5 8">
        <text>a 2'-deoxycytidine in DNA + S-adenosyl-L-methionine = a 5-methyl-2'-deoxycytidine in DNA + S-adenosyl-L-homocysteine + H(+)</text>
        <dbReference type="Rhea" id="RHEA:13681"/>
        <dbReference type="Rhea" id="RHEA-COMP:11369"/>
        <dbReference type="Rhea" id="RHEA-COMP:11370"/>
        <dbReference type="ChEBI" id="CHEBI:15378"/>
        <dbReference type="ChEBI" id="CHEBI:57856"/>
        <dbReference type="ChEBI" id="CHEBI:59789"/>
        <dbReference type="ChEBI" id="CHEBI:85452"/>
        <dbReference type="ChEBI" id="CHEBI:85454"/>
        <dbReference type="EC" id="2.1.1.37"/>
    </reaction>
</comment>
<keyword evidence="3 6" id="KW-0949">S-adenosyl-L-methionine</keyword>
<dbReference type="SUPFAM" id="SSF53335">
    <property type="entry name" value="S-adenosyl-L-methionine-dependent methyltransferases"/>
    <property type="match status" value="1"/>
</dbReference>
<protein>
    <recommendedName>
        <fullName evidence="8">Cytosine-specific methyltransferase</fullName>
        <ecNumber evidence="8">2.1.1.37</ecNumber>
    </recommendedName>
</protein>
<dbReference type="AlphaFoldDB" id="A0A1H7ZEW4"/>
<dbReference type="PROSITE" id="PS00094">
    <property type="entry name" value="C5_MTASE_1"/>
    <property type="match status" value="1"/>
</dbReference>
<name>A0A1H7ZEW4_9PAST</name>
<keyword evidence="12" id="KW-1185">Reference proteome</keyword>
<reference evidence="10" key="1">
    <citation type="submission" date="2016-10" db="EMBL/GenBank/DDBJ databases">
        <authorList>
            <person name="de Groot N.N."/>
        </authorList>
    </citation>
    <scope>NUCLEOTIDE SEQUENCE [LARGE SCALE GENOMIC DNA]</scope>
    <source>
        <strain evidence="10">DSM 24204</strain>
    </source>
</reference>
<dbReference type="Gene3D" id="3.90.120.10">
    <property type="entry name" value="DNA Methylase, subunit A, domain 2"/>
    <property type="match status" value="1"/>
</dbReference>
<keyword evidence="4" id="KW-0680">Restriction system</keyword>
<evidence type="ECO:0000256" key="8">
    <source>
        <dbReference type="RuleBase" id="RU000417"/>
    </source>
</evidence>
<dbReference type="GO" id="GO:0009307">
    <property type="term" value="P:DNA restriction-modification system"/>
    <property type="evidence" value="ECO:0007669"/>
    <property type="project" value="UniProtKB-KW"/>
</dbReference>
<evidence type="ECO:0000256" key="6">
    <source>
        <dbReference type="PROSITE-ProRule" id="PRU01016"/>
    </source>
</evidence>
<proteinExistence type="inferred from homology"/>
<dbReference type="OrthoDB" id="9813719at2"/>
<reference evidence="9 12" key="3">
    <citation type="journal article" date="2023" name="Front. Microbiol.">
        <title>Phylogeography and host specificity of Pasteurellaceae pathogenic to sea-farmed fish in the north-east Atlantic.</title>
        <authorList>
            <person name="Gulla S."/>
            <person name="Colquhoun D.J."/>
            <person name="Olsen A.B."/>
            <person name="Spilsberg B."/>
            <person name="Lagesen K."/>
            <person name="Aakesson C.P."/>
            <person name="Strom S."/>
            <person name="Manji F."/>
            <person name="Birkbeck T.H."/>
            <person name="Nilsen H.K."/>
        </authorList>
    </citation>
    <scope>NUCLEOTIDE SEQUENCE [LARGE SCALE GENOMIC DNA]</scope>
    <source>
        <strain evidence="9 12">VIO11850</strain>
    </source>
</reference>
<organism evidence="10 11">
    <name type="scientific">Phocoenobacter skyensis</name>
    <dbReference type="NCBI Taxonomy" id="97481"/>
    <lineage>
        <taxon>Bacteria</taxon>
        <taxon>Pseudomonadati</taxon>
        <taxon>Pseudomonadota</taxon>
        <taxon>Gammaproteobacteria</taxon>
        <taxon>Pasteurellales</taxon>
        <taxon>Pasteurellaceae</taxon>
        <taxon>Phocoenobacter</taxon>
    </lineage>
</organism>
<dbReference type="Gene3D" id="3.40.50.150">
    <property type="entry name" value="Vaccinia Virus protein VP39"/>
    <property type="match status" value="1"/>
</dbReference>
<evidence type="ECO:0000256" key="4">
    <source>
        <dbReference type="ARBA" id="ARBA00022747"/>
    </source>
</evidence>
<evidence type="ECO:0000313" key="11">
    <source>
        <dbReference type="Proteomes" id="UP000198883"/>
    </source>
</evidence>
<dbReference type="Proteomes" id="UP000198883">
    <property type="component" value="Unassembled WGS sequence"/>
</dbReference>
<evidence type="ECO:0000256" key="5">
    <source>
        <dbReference type="ARBA" id="ARBA00047422"/>
    </source>
</evidence>
<feature type="active site" evidence="6">
    <location>
        <position position="119"/>
    </location>
</feature>
<dbReference type="InterPro" id="IPR018117">
    <property type="entry name" value="C5_DNA_meth_AS"/>
</dbReference>
<keyword evidence="2 6" id="KW-0808">Transferase</keyword>
<dbReference type="EMBL" id="JASAVS010000016">
    <property type="protein sequence ID" value="MDP8085794.1"/>
    <property type="molecule type" value="Genomic_DNA"/>
</dbReference>
<dbReference type="PANTHER" id="PTHR10629:SF52">
    <property type="entry name" value="DNA (CYTOSINE-5)-METHYLTRANSFERASE 1"/>
    <property type="match status" value="1"/>
</dbReference>
<gene>
    <name evidence="9" type="primary">dcm</name>
    <name evidence="9" type="ORF">QJT92_07670</name>
    <name evidence="10" type="ORF">SAMN05444853_12510</name>
</gene>
<dbReference type="PANTHER" id="PTHR10629">
    <property type="entry name" value="CYTOSINE-SPECIFIC METHYLTRANSFERASE"/>
    <property type="match status" value="1"/>
</dbReference>
<dbReference type="GO" id="GO:0003677">
    <property type="term" value="F:DNA binding"/>
    <property type="evidence" value="ECO:0007669"/>
    <property type="project" value="TreeGrafter"/>
</dbReference>
<evidence type="ECO:0000313" key="9">
    <source>
        <dbReference type="EMBL" id="MDP8085794.1"/>
    </source>
</evidence>
<dbReference type="RefSeq" id="WP_090922993.1">
    <property type="nucleotide sequence ID" value="NZ_CP016180.1"/>
</dbReference>
<accession>A0A1H7ZEW4</accession>
<dbReference type="GO" id="GO:0032259">
    <property type="term" value="P:methylation"/>
    <property type="evidence" value="ECO:0007669"/>
    <property type="project" value="UniProtKB-KW"/>
</dbReference>
<comment type="similarity">
    <text evidence="6 7">Belongs to the class I-like SAM-binding methyltransferase superfamily. C5-methyltransferase family.</text>
</comment>
<dbReference type="Proteomes" id="UP001224812">
    <property type="component" value="Unassembled WGS sequence"/>
</dbReference>
<evidence type="ECO:0000313" key="10">
    <source>
        <dbReference type="EMBL" id="SEM57112.1"/>
    </source>
</evidence>
<dbReference type="STRING" id="97481.SAMN05444853_12510"/>
<dbReference type="PROSITE" id="PS00095">
    <property type="entry name" value="C5_MTASE_2"/>
    <property type="match status" value="1"/>
</dbReference>
<sequence>MKKNLLSLFSGCGGMDIGFEGGFKVLKSTINSDIHSQWIEDEDDNFFYLKDTIFQTEFANDINEQAKITWNDYFSNKRNKDLSNTFKVASIVDLVKDYRKGNKNIFPDSVDIVTGGFPCQDFSVSGKRKGFNSHKDHNGNIIEDSIPTKETRGKLYMWMKEVIEITLPKIFIAENVKGLANLGDIKDIIQSDFSSINGDSYLVLPPQILHAGQFGIPQSRERIFFIGLKKSSLTDEALKELSKENIDEKVTPYPVPTHRLNGEFHFSSKAHLMKEFTKSKSVLLDLEEPEQSDDLSQKFYSKAKFMGKHCQGQKEIDLNKLAPTIRSEHHGNIEFRRLDIENGGIIVDELERGLKQRRLTLRECARIQTFPDNFNFVISKNKNHTKFFVSPSMGYKLVGNAVPPLLAYHIAKKIESNWDFYFGKEEYEKQ</sequence>
<keyword evidence="1 6" id="KW-0489">Methyltransferase</keyword>
<evidence type="ECO:0000256" key="3">
    <source>
        <dbReference type="ARBA" id="ARBA00022691"/>
    </source>
</evidence>
<evidence type="ECO:0000256" key="7">
    <source>
        <dbReference type="RuleBase" id="RU000416"/>
    </source>
</evidence>
<evidence type="ECO:0000313" key="12">
    <source>
        <dbReference type="Proteomes" id="UP001224812"/>
    </source>
</evidence>
<dbReference type="Pfam" id="PF00145">
    <property type="entry name" value="DNA_methylase"/>
    <property type="match status" value="1"/>
</dbReference>
<dbReference type="GO" id="GO:0003886">
    <property type="term" value="F:DNA (cytosine-5-)-methyltransferase activity"/>
    <property type="evidence" value="ECO:0007669"/>
    <property type="project" value="UniProtKB-EC"/>
</dbReference>
<evidence type="ECO:0000256" key="1">
    <source>
        <dbReference type="ARBA" id="ARBA00022603"/>
    </source>
</evidence>
<dbReference type="InterPro" id="IPR029063">
    <property type="entry name" value="SAM-dependent_MTases_sf"/>
</dbReference>
<dbReference type="InterPro" id="IPR001525">
    <property type="entry name" value="C5_MeTfrase"/>
</dbReference>
<dbReference type="GO" id="GO:0044027">
    <property type="term" value="P:negative regulation of gene expression via chromosomal CpG island methylation"/>
    <property type="evidence" value="ECO:0007669"/>
    <property type="project" value="TreeGrafter"/>
</dbReference>